<keyword evidence="7" id="KW-0653">Protein transport</keyword>
<feature type="domain" description="GspL cytoplasmic actin-ATPase-like" evidence="10">
    <location>
        <begin position="47"/>
        <end position="142"/>
    </location>
</feature>
<proteinExistence type="inferred from homology"/>
<comment type="subcellular location">
    <subcellularLocation>
        <location evidence="1">Cell inner membrane</location>
        <topology evidence="1">Single-pass membrane protein</topology>
    </subcellularLocation>
</comment>
<keyword evidence="6" id="KW-0812">Transmembrane</keyword>
<keyword evidence="5" id="KW-0997">Cell inner membrane</keyword>
<evidence type="ECO:0000256" key="4">
    <source>
        <dbReference type="ARBA" id="ARBA00022475"/>
    </source>
</evidence>
<keyword evidence="4" id="KW-1003">Cell membrane</keyword>
<keyword evidence="9" id="KW-0472">Membrane</keyword>
<feature type="domain" description="GspL periplasmic" evidence="11">
    <location>
        <begin position="219"/>
        <end position="355"/>
    </location>
</feature>
<evidence type="ECO:0000256" key="7">
    <source>
        <dbReference type="ARBA" id="ARBA00022927"/>
    </source>
</evidence>
<evidence type="ECO:0000256" key="9">
    <source>
        <dbReference type="ARBA" id="ARBA00023136"/>
    </source>
</evidence>
<evidence type="ECO:0000313" key="12">
    <source>
        <dbReference type="EMBL" id="UXY17059.1"/>
    </source>
</evidence>
<gene>
    <name evidence="12" type="primary">gspL</name>
    <name evidence="12" type="ORF">N8I74_08625</name>
</gene>
<dbReference type="InterPro" id="IPR043129">
    <property type="entry name" value="ATPase_NBD"/>
</dbReference>
<name>A0ABY6DRR4_9NEIS</name>
<reference evidence="12" key="1">
    <citation type="submission" date="2022-10" db="EMBL/GenBank/DDBJ databases">
        <title>Chitiniphilus purpureus sp. nov., a novel chitin-degrading bacterium isolated from crawfish pond sediment.</title>
        <authorList>
            <person name="Li K."/>
        </authorList>
    </citation>
    <scope>NUCLEOTIDE SEQUENCE</scope>
    <source>
        <strain evidence="12">CD1</strain>
    </source>
</reference>
<evidence type="ECO:0000256" key="5">
    <source>
        <dbReference type="ARBA" id="ARBA00022519"/>
    </source>
</evidence>
<keyword evidence="8" id="KW-1133">Transmembrane helix</keyword>
<dbReference type="Pfam" id="PF05134">
    <property type="entry name" value="T2SSL"/>
    <property type="match status" value="1"/>
</dbReference>
<dbReference type="InterPro" id="IPR007812">
    <property type="entry name" value="T2SS_protein-GspL"/>
</dbReference>
<dbReference type="InterPro" id="IPR024230">
    <property type="entry name" value="GspL_cyto_dom"/>
</dbReference>
<comment type="similarity">
    <text evidence="2">Belongs to the GSP L family.</text>
</comment>
<dbReference type="Gene3D" id="3.30.420.380">
    <property type="match status" value="1"/>
</dbReference>
<organism evidence="12 13">
    <name type="scientific">Chitiniphilus purpureus</name>
    <dbReference type="NCBI Taxonomy" id="2981137"/>
    <lineage>
        <taxon>Bacteria</taxon>
        <taxon>Pseudomonadati</taxon>
        <taxon>Pseudomonadota</taxon>
        <taxon>Betaproteobacteria</taxon>
        <taxon>Neisseriales</taxon>
        <taxon>Chitinibacteraceae</taxon>
        <taxon>Chitiniphilus</taxon>
    </lineage>
</organism>
<dbReference type="Pfam" id="PF12693">
    <property type="entry name" value="GspL_C"/>
    <property type="match status" value="1"/>
</dbReference>
<dbReference type="EMBL" id="CP106753">
    <property type="protein sequence ID" value="UXY17059.1"/>
    <property type="molecule type" value="Genomic_DNA"/>
</dbReference>
<dbReference type="InterPro" id="IPR025691">
    <property type="entry name" value="GspL_pp_dom"/>
</dbReference>
<evidence type="ECO:0000256" key="2">
    <source>
        <dbReference type="ARBA" id="ARBA00005318"/>
    </source>
</evidence>
<accession>A0ABY6DRR4</accession>
<evidence type="ECO:0000313" key="13">
    <source>
        <dbReference type="Proteomes" id="UP001061302"/>
    </source>
</evidence>
<evidence type="ECO:0000256" key="1">
    <source>
        <dbReference type="ARBA" id="ARBA00004377"/>
    </source>
</evidence>
<keyword evidence="3" id="KW-0813">Transport</keyword>
<dbReference type="RefSeq" id="WP_263126488.1">
    <property type="nucleotide sequence ID" value="NZ_CP106753.1"/>
</dbReference>
<evidence type="ECO:0000256" key="6">
    <source>
        <dbReference type="ARBA" id="ARBA00022692"/>
    </source>
</evidence>
<dbReference type="Proteomes" id="UP001061302">
    <property type="component" value="Chromosome"/>
</dbReference>
<sequence length="365" mass="39455">MSAPLSPARLRVLLGADPADDRPLPWFALNAYGQLQAQGQDAPGALPHAARLELLVPPERISTHQVNLPRQPLAKLRALLPLALEDKLLAPAAQLHFALQPLGERQWRVFVLERAWLAAWLARLQQAGHQIEGAYPLASLPRPAVAGWLQLSLPDGAGLLISPQGETVPFDDPTLVPVLTAGETVDQLALEQVCAGPVEVDTNLLQGDFTAEPAWRFDWRPWRRVAALAGALLLLCTVANLAEWWRLQQRTEALKREMRQTFAAAFPGVPVIDPVLQLASRLREAGVAEGAAGAPAGGDALALLQRLDTLAGPQLRLARIRLAEGRLELEVIGDAAALQRQLAAAGLAFELQPGSQGRGVLWRQE</sequence>
<evidence type="ECO:0000256" key="3">
    <source>
        <dbReference type="ARBA" id="ARBA00022448"/>
    </source>
</evidence>
<evidence type="ECO:0000259" key="10">
    <source>
        <dbReference type="Pfam" id="PF05134"/>
    </source>
</evidence>
<dbReference type="SUPFAM" id="SSF53067">
    <property type="entry name" value="Actin-like ATPase domain"/>
    <property type="match status" value="1"/>
</dbReference>
<protein>
    <submittedName>
        <fullName evidence="12">Type II secretion system protein GspL</fullName>
    </submittedName>
</protein>
<keyword evidence="13" id="KW-1185">Reference proteome</keyword>
<evidence type="ECO:0000256" key="8">
    <source>
        <dbReference type="ARBA" id="ARBA00022989"/>
    </source>
</evidence>
<dbReference type="NCBIfam" id="TIGR01709">
    <property type="entry name" value="typeII_sec_gspL"/>
    <property type="match status" value="1"/>
</dbReference>
<evidence type="ECO:0000259" key="11">
    <source>
        <dbReference type="Pfam" id="PF12693"/>
    </source>
</evidence>